<evidence type="ECO:0000259" key="10">
    <source>
        <dbReference type="PROSITE" id="PS51379"/>
    </source>
</evidence>
<name>A0A9D1SSL8_9FIRM</name>
<dbReference type="GO" id="GO:0004159">
    <property type="term" value="F:dihydropyrimidine dehydrogenase (NAD+) activity"/>
    <property type="evidence" value="ECO:0007669"/>
    <property type="project" value="UniProtKB-EC"/>
</dbReference>
<dbReference type="PANTHER" id="PTHR43073:SF2">
    <property type="entry name" value="DIHYDROPYRIMIDINE DEHYDROGENASE [NADP(+)]"/>
    <property type="match status" value="1"/>
</dbReference>
<evidence type="ECO:0000256" key="6">
    <source>
        <dbReference type="ARBA" id="ARBA00048792"/>
    </source>
</evidence>
<evidence type="ECO:0000313" key="11">
    <source>
        <dbReference type="EMBL" id="HIU94268.1"/>
    </source>
</evidence>
<protein>
    <recommendedName>
        <fullName evidence="9">dihydrouracil dehydrogenase (NAD(+))</fullName>
        <ecNumber evidence="9">1.3.1.1</ecNumber>
    </recommendedName>
    <alternativeName>
        <fullName evidence="4">Dihydrothymine dehydrogenase</fullName>
    </alternativeName>
    <alternativeName>
        <fullName evidence="3">Dihydrouracil dehydrogenase</fullName>
    </alternativeName>
</protein>
<comment type="catalytic activity">
    <reaction evidence="6">
        <text>5,6-dihydrouracil + NAD(+) = uracil + NADH + H(+)</text>
        <dbReference type="Rhea" id="RHEA:20189"/>
        <dbReference type="ChEBI" id="CHEBI:15378"/>
        <dbReference type="ChEBI" id="CHEBI:15901"/>
        <dbReference type="ChEBI" id="CHEBI:17568"/>
        <dbReference type="ChEBI" id="CHEBI:57540"/>
        <dbReference type="ChEBI" id="CHEBI:57945"/>
        <dbReference type="EC" id="1.3.1.1"/>
    </reaction>
</comment>
<dbReference type="Pfam" id="PF01180">
    <property type="entry name" value="DHO_dh"/>
    <property type="match status" value="1"/>
</dbReference>
<comment type="similarity">
    <text evidence="1">Belongs to the dihydropyrimidine dehydrogenase family.</text>
</comment>
<dbReference type="SUPFAM" id="SSF51395">
    <property type="entry name" value="FMN-linked oxidoreductases"/>
    <property type="match status" value="1"/>
</dbReference>
<evidence type="ECO:0000256" key="7">
    <source>
        <dbReference type="ARBA" id="ARBA00049578"/>
    </source>
</evidence>
<comment type="function">
    <text evidence="7">Involved in pyrimidine base degradation. Catalyzes physiologically the reduction of uracil to 5,6-dihydrouracil (DHU) by using NADH as a specific cosubstrate. It also catalyzes the reverse reaction and the reduction of thymine to 5,6-dihydrothymine (DHT).</text>
</comment>
<dbReference type="Proteomes" id="UP000824128">
    <property type="component" value="Unassembled WGS sequence"/>
</dbReference>
<evidence type="ECO:0000256" key="3">
    <source>
        <dbReference type="ARBA" id="ARBA00030119"/>
    </source>
</evidence>
<proteinExistence type="inferred from homology"/>
<dbReference type="InterPro" id="IPR017896">
    <property type="entry name" value="4Fe4S_Fe-S-bd"/>
</dbReference>
<evidence type="ECO:0000313" key="12">
    <source>
        <dbReference type="Proteomes" id="UP000824128"/>
    </source>
</evidence>
<dbReference type="PANTHER" id="PTHR43073">
    <property type="entry name" value="DIHYDROPYRIMIDINE DEHYDROGENASE [NADP(+)]"/>
    <property type="match status" value="1"/>
</dbReference>
<gene>
    <name evidence="11" type="ORF">IAD24_03830</name>
</gene>
<evidence type="ECO:0000256" key="5">
    <source>
        <dbReference type="ARBA" id="ARBA00047685"/>
    </source>
</evidence>
<evidence type="ECO:0000256" key="1">
    <source>
        <dbReference type="ARBA" id="ARBA00010804"/>
    </source>
</evidence>
<dbReference type="GO" id="GO:0005737">
    <property type="term" value="C:cytoplasm"/>
    <property type="evidence" value="ECO:0007669"/>
    <property type="project" value="InterPro"/>
</dbReference>
<evidence type="ECO:0000256" key="8">
    <source>
        <dbReference type="ARBA" id="ARBA00049714"/>
    </source>
</evidence>
<feature type="domain" description="4Fe-4S ferredoxin-type" evidence="10">
    <location>
        <begin position="344"/>
        <end position="372"/>
    </location>
</feature>
<reference evidence="11" key="1">
    <citation type="submission" date="2020-10" db="EMBL/GenBank/DDBJ databases">
        <authorList>
            <person name="Gilroy R."/>
        </authorList>
    </citation>
    <scope>NUCLEOTIDE SEQUENCE</scope>
    <source>
        <strain evidence="11">ChiGjej2B2-16831</strain>
    </source>
</reference>
<dbReference type="AlphaFoldDB" id="A0A9D1SSL8"/>
<dbReference type="GO" id="GO:0050661">
    <property type="term" value="F:NADP binding"/>
    <property type="evidence" value="ECO:0007669"/>
    <property type="project" value="TreeGrafter"/>
</dbReference>
<keyword evidence="2" id="KW-0560">Oxidoreductase</keyword>
<dbReference type="GO" id="GO:0002058">
    <property type="term" value="F:uracil binding"/>
    <property type="evidence" value="ECO:0007669"/>
    <property type="project" value="TreeGrafter"/>
</dbReference>
<evidence type="ECO:0000256" key="9">
    <source>
        <dbReference type="ARBA" id="ARBA00049728"/>
    </source>
</evidence>
<dbReference type="GO" id="GO:0006212">
    <property type="term" value="P:uracil catabolic process"/>
    <property type="evidence" value="ECO:0007669"/>
    <property type="project" value="TreeGrafter"/>
</dbReference>
<dbReference type="Gene3D" id="3.20.20.70">
    <property type="entry name" value="Aldolase class I"/>
    <property type="match status" value="1"/>
</dbReference>
<dbReference type="InterPro" id="IPR005720">
    <property type="entry name" value="Dihydroorotate_DH_cat"/>
</dbReference>
<comment type="caution">
    <text evidence="11">The sequence shown here is derived from an EMBL/GenBank/DDBJ whole genome shotgun (WGS) entry which is preliminary data.</text>
</comment>
<comment type="catalytic activity">
    <reaction evidence="5">
        <text>5,6-dihydrothymine + NAD(+) = thymine + NADH + H(+)</text>
        <dbReference type="Rhea" id="RHEA:28791"/>
        <dbReference type="ChEBI" id="CHEBI:15378"/>
        <dbReference type="ChEBI" id="CHEBI:17821"/>
        <dbReference type="ChEBI" id="CHEBI:27468"/>
        <dbReference type="ChEBI" id="CHEBI:57540"/>
        <dbReference type="ChEBI" id="CHEBI:57945"/>
        <dbReference type="EC" id="1.3.1.1"/>
    </reaction>
</comment>
<dbReference type="InterPro" id="IPR013785">
    <property type="entry name" value="Aldolase_TIM"/>
</dbReference>
<evidence type="ECO:0000256" key="4">
    <source>
        <dbReference type="ARBA" id="ARBA00032722"/>
    </source>
</evidence>
<dbReference type="EC" id="1.3.1.1" evidence="9"/>
<accession>A0A9D1SSL8</accession>
<evidence type="ECO:0000256" key="2">
    <source>
        <dbReference type="ARBA" id="ARBA00023002"/>
    </source>
</evidence>
<dbReference type="PROSITE" id="PS51379">
    <property type="entry name" value="4FE4S_FER_2"/>
    <property type="match status" value="1"/>
</dbReference>
<dbReference type="GO" id="GO:0006210">
    <property type="term" value="P:thymine catabolic process"/>
    <property type="evidence" value="ECO:0007669"/>
    <property type="project" value="TreeGrafter"/>
</dbReference>
<reference evidence="11" key="2">
    <citation type="journal article" date="2021" name="PeerJ">
        <title>Extensive microbial diversity within the chicken gut microbiome revealed by metagenomics and culture.</title>
        <authorList>
            <person name="Gilroy R."/>
            <person name="Ravi A."/>
            <person name="Getino M."/>
            <person name="Pursley I."/>
            <person name="Horton D.L."/>
            <person name="Alikhan N.F."/>
            <person name="Baker D."/>
            <person name="Gharbi K."/>
            <person name="Hall N."/>
            <person name="Watson M."/>
            <person name="Adriaenssens E.M."/>
            <person name="Foster-Nyarko E."/>
            <person name="Jarju S."/>
            <person name="Secka A."/>
            <person name="Antonio M."/>
            <person name="Oren A."/>
            <person name="Chaudhuri R.R."/>
            <person name="La Ragione R."/>
            <person name="Hildebrand F."/>
            <person name="Pallen M.J."/>
        </authorList>
    </citation>
    <scope>NUCLEOTIDE SEQUENCE</scope>
    <source>
        <strain evidence="11">ChiGjej2B2-16831</strain>
    </source>
</reference>
<organism evidence="11 12">
    <name type="scientific">Candidatus Aphodomorpha intestinavium</name>
    <dbReference type="NCBI Taxonomy" id="2840672"/>
    <lineage>
        <taxon>Bacteria</taxon>
        <taxon>Bacillati</taxon>
        <taxon>Bacillota</taxon>
        <taxon>Clostridia</taxon>
        <taxon>Eubacteriales</taxon>
        <taxon>Candidatus Aphodomorpha</taxon>
    </lineage>
</organism>
<comment type="subunit">
    <text evidence="8">Heterotetramer of 2 PreA and 2 PreT subunits.</text>
</comment>
<sequence>MAKPVSYMGLPLKNPVIAAAGPWACDHAAIQRAIDAGAGAVVTETITLEGSGVIYPRIYARDGEMLNTTLYSALPLEAWEQELARIDRRDSFVICNIRGSTPSELSYIAAHVERWGADGLELCPFTPIGAKLESARTDPQEIYEMLRRVADAVDIPISIRLPAHLACTRAFVRAVERAGARAICTSETLQALWGVDLERRASRVPTFGGYSGPHLLPVTQATVAMLSQLTGCEISAMGGITGAEAALECMMLGASTVQIGSAILLRGYEVIGEVAAGADAWMRGHGLSDYGEIVGAALPTLSSFEELYPVPMAARLRPGCDAAALSAGAREDCRRACLCGAIGEGMEVDAARCNGCGLCASLLPELYEMKKERR</sequence>
<dbReference type="EMBL" id="DVNZ01000122">
    <property type="protein sequence ID" value="HIU94268.1"/>
    <property type="molecule type" value="Genomic_DNA"/>
</dbReference>